<keyword evidence="1" id="KW-0472">Membrane</keyword>
<organism evidence="2 3">
    <name type="scientific">Ilyodon furcidens</name>
    <name type="common">goldbreast splitfin</name>
    <dbReference type="NCBI Taxonomy" id="33524"/>
    <lineage>
        <taxon>Eukaryota</taxon>
        <taxon>Metazoa</taxon>
        <taxon>Chordata</taxon>
        <taxon>Craniata</taxon>
        <taxon>Vertebrata</taxon>
        <taxon>Euteleostomi</taxon>
        <taxon>Actinopterygii</taxon>
        <taxon>Neopterygii</taxon>
        <taxon>Teleostei</taxon>
        <taxon>Neoteleostei</taxon>
        <taxon>Acanthomorphata</taxon>
        <taxon>Ovalentaria</taxon>
        <taxon>Atherinomorphae</taxon>
        <taxon>Cyprinodontiformes</taxon>
        <taxon>Goodeidae</taxon>
        <taxon>Ilyodon</taxon>
    </lineage>
</organism>
<reference evidence="2 3" key="1">
    <citation type="submission" date="2021-06" db="EMBL/GenBank/DDBJ databases">
        <authorList>
            <person name="Palmer J.M."/>
        </authorList>
    </citation>
    <scope>NUCLEOTIDE SEQUENCE [LARGE SCALE GENOMIC DNA]</scope>
    <source>
        <strain evidence="3">if_2019</strain>
        <tissue evidence="2">Muscle</tissue>
    </source>
</reference>
<protein>
    <submittedName>
        <fullName evidence="2">Uncharacterized protein</fullName>
    </submittedName>
</protein>
<gene>
    <name evidence="2" type="ORF">ILYODFUR_023950</name>
</gene>
<accession>A0ABV0SZN8</accession>
<keyword evidence="1" id="KW-1133">Transmembrane helix</keyword>
<proteinExistence type="predicted"/>
<evidence type="ECO:0000256" key="1">
    <source>
        <dbReference type="SAM" id="Phobius"/>
    </source>
</evidence>
<evidence type="ECO:0000313" key="3">
    <source>
        <dbReference type="Proteomes" id="UP001482620"/>
    </source>
</evidence>
<keyword evidence="1" id="KW-0812">Transmembrane</keyword>
<keyword evidence="3" id="KW-1185">Reference proteome</keyword>
<evidence type="ECO:0000313" key="2">
    <source>
        <dbReference type="EMBL" id="MEQ2226083.1"/>
    </source>
</evidence>
<name>A0ABV0SZN8_9TELE</name>
<dbReference type="Proteomes" id="UP001482620">
    <property type="component" value="Unassembled WGS sequence"/>
</dbReference>
<dbReference type="EMBL" id="JAHRIQ010014377">
    <property type="protein sequence ID" value="MEQ2226083.1"/>
    <property type="molecule type" value="Genomic_DNA"/>
</dbReference>
<feature type="transmembrane region" description="Helical" evidence="1">
    <location>
        <begin position="81"/>
        <end position="102"/>
    </location>
</feature>
<sequence>MAGEECWPTEGMKSQLFRVSGMCVCVCVFYTKELRHDCGSASLCIAQMDQKVEAGAFWWNRPRTWRGLSDFFFTYIFKPLLIKYFIAVFSVSACFCSALNSVDLFAHMLHV</sequence>
<comment type="caution">
    <text evidence="2">The sequence shown here is derived from an EMBL/GenBank/DDBJ whole genome shotgun (WGS) entry which is preliminary data.</text>
</comment>